<comment type="caution">
    <text evidence="1">The sequence shown here is derived from an EMBL/GenBank/DDBJ whole genome shotgun (WGS) entry which is preliminary data.</text>
</comment>
<gene>
    <name evidence="1" type="ORF">ACFQ4H_33120</name>
</gene>
<keyword evidence="2" id="KW-1185">Reference proteome</keyword>
<dbReference type="RefSeq" id="WP_377578916.1">
    <property type="nucleotide sequence ID" value="NZ_JBHTMP010000104.1"/>
</dbReference>
<evidence type="ECO:0000313" key="1">
    <source>
        <dbReference type="EMBL" id="MFD1325931.1"/>
    </source>
</evidence>
<proteinExistence type="predicted"/>
<name>A0ABW3YRA9_9ACTN</name>
<dbReference type="EMBL" id="JBHTMP010000104">
    <property type="protein sequence ID" value="MFD1325931.1"/>
    <property type="molecule type" value="Genomic_DNA"/>
</dbReference>
<dbReference type="Proteomes" id="UP001597260">
    <property type="component" value="Unassembled WGS sequence"/>
</dbReference>
<accession>A0ABW3YRA9</accession>
<protein>
    <submittedName>
        <fullName evidence="1">Uncharacterized protein</fullName>
    </submittedName>
</protein>
<evidence type="ECO:0000313" key="2">
    <source>
        <dbReference type="Proteomes" id="UP001597260"/>
    </source>
</evidence>
<organism evidence="1 2">
    <name type="scientific">Micromonospora sonneratiae</name>
    <dbReference type="NCBI Taxonomy" id="1184706"/>
    <lineage>
        <taxon>Bacteria</taxon>
        <taxon>Bacillati</taxon>
        <taxon>Actinomycetota</taxon>
        <taxon>Actinomycetes</taxon>
        <taxon>Micromonosporales</taxon>
        <taxon>Micromonosporaceae</taxon>
        <taxon>Micromonospora</taxon>
    </lineage>
</organism>
<sequence>MSLDSEWTAWVFSQVPAEYGEIDDKATSPAMSEMDQFLEDMKRADKYVGYVGARVIRIPFEILCKEDEKRRGTLVAWDRPTVGILACSRTPSGEEISAMAKQFC</sequence>
<reference evidence="2" key="1">
    <citation type="journal article" date="2019" name="Int. J. Syst. Evol. Microbiol.">
        <title>The Global Catalogue of Microorganisms (GCM) 10K type strain sequencing project: providing services to taxonomists for standard genome sequencing and annotation.</title>
        <authorList>
            <consortium name="The Broad Institute Genomics Platform"/>
            <consortium name="The Broad Institute Genome Sequencing Center for Infectious Disease"/>
            <person name="Wu L."/>
            <person name="Ma J."/>
        </authorList>
    </citation>
    <scope>NUCLEOTIDE SEQUENCE [LARGE SCALE GENOMIC DNA]</scope>
    <source>
        <strain evidence="2">JCM 31037</strain>
    </source>
</reference>